<feature type="region of interest" description="Disordered" evidence="1">
    <location>
        <begin position="333"/>
        <end position="367"/>
    </location>
</feature>
<feature type="compositionally biased region" description="Polar residues" evidence="1">
    <location>
        <begin position="392"/>
        <end position="403"/>
    </location>
</feature>
<name>A0A1R1Y201_9FUNG</name>
<dbReference type="Proteomes" id="UP000187283">
    <property type="component" value="Unassembled WGS sequence"/>
</dbReference>
<feature type="compositionally biased region" description="Polar residues" evidence="1">
    <location>
        <begin position="224"/>
        <end position="235"/>
    </location>
</feature>
<gene>
    <name evidence="2" type="ORF">AYI70_g3779</name>
</gene>
<feature type="region of interest" description="Disordered" evidence="1">
    <location>
        <begin position="388"/>
        <end position="470"/>
    </location>
</feature>
<feature type="region of interest" description="Disordered" evidence="1">
    <location>
        <begin position="154"/>
        <end position="173"/>
    </location>
</feature>
<reference evidence="2 3" key="1">
    <citation type="submission" date="2017-01" db="EMBL/GenBank/DDBJ databases">
        <authorList>
            <person name="Mah S.A."/>
            <person name="Swanson W.J."/>
            <person name="Moy G.W."/>
            <person name="Vacquier V.D."/>
        </authorList>
    </citation>
    <scope>NUCLEOTIDE SEQUENCE [LARGE SCALE GENOMIC DNA]</scope>
    <source>
        <strain evidence="2 3">GSMNP</strain>
    </source>
</reference>
<proteinExistence type="predicted"/>
<dbReference type="OrthoDB" id="10350072at2759"/>
<organism evidence="2 3">
    <name type="scientific">Smittium culicis</name>
    <dbReference type="NCBI Taxonomy" id="133412"/>
    <lineage>
        <taxon>Eukaryota</taxon>
        <taxon>Fungi</taxon>
        <taxon>Fungi incertae sedis</taxon>
        <taxon>Zoopagomycota</taxon>
        <taxon>Kickxellomycotina</taxon>
        <taxon>Harpellomycetes</taxon>
        <taxon>Harpellales</taxon>
        <taxon>Legeriomycetaceae</taxon>
        <taxon>Smittium</taxon>
    </lineage>
</organism>
<accession>A0A1R1Y201</accession>
<dbReference type="EMBL" id="LSSN01001122">
    <property type="protein sequence ID" value="OMJ20943.1"/>
    <property type="molecule type" value="Genomic_DNA"/>
</dbReference>
<feature type="compositionally biased region" description="Basic and acidic residues" evidence="1">
    <location>
        <begin position="454"/>
        <end position="467"/>
    </location>
</feature>
<feature type="compositionally biased region" description="Low complexity" evidence="1">
    <location>
        <begin position="411"/>
        <end position="424"/>
    </location>
</feature>
<evidence type="ECO:0000313" key="3">
    <source>
        <dbReference type="Proteomes" id="UP000187283"/>
    </source>
</evidence>
<comment type="caution">
    <text evidence="2">The sequence shown here is derived from an EMBL/GenBank/DDBJ whole genome shotgun (WGS) entry which is preliminary data.</text>
</comment>
<feature type="region of interest" description="Disordered" evidence="1">
    <location>
        <begin position="187"/>
        <end position="235"/>
    </location>
</feature>
<keyword evidence="3" id="KW-1185">Reference proteome</keyword>
<evidence type="ECO:0000313" key="2">
    <source>
        <dbReference type="EMBL" id="OMJ20943.1"/>
    </source>
</evidence>
<protein>
    <submittedName>
        <fullName evidence="2">Uncharacterized protein</fullName>
    </submittedName>
</protein>
<dbReference type="AlphaFoldDB" id="A0A1R1Y201"/>
<sequence length="498" mass="55533">MVDLVFPSDGAIYNFKKWKTLFNGASAGLKQQNIGSKRAKNKFVGADGAVADIHDIVDNSIYSHASINSTIFRASSMNFRKKLVRKGNKRAKHNTSYLSENELLATFENDTGNNFGPSSSIAGGNVNSSQETKNYLDFRGFDEVTAVKNYDLVRNNNDSDDKIGNNRPSSPQDSFIEFYEQDIELDLGNSRTNHPGANTISLTSSSHLHRNKTTNDVQKHKNQLSRNKTNPNSSVDISDFGTQNYHSHTSTWHANRNSTYSLAKTKGNLENGSTHNIYIDSIGITSSENFNYPEESNGTYENYSNINLVDMDKQRPLPVPKKLILSKPTHRNSNIDALINPKDSKKPVPSNTRLSKEPKLTKINPLNVHKAPKSKFAEFDDFPTPLVPDISGTVSRDMNSYESQSHEAITKSKSNHQSSLSNQLQMKSKHVIRNSSSVKISESSSSNNNNNNNKIDDSSRVDSRKMSDAGGEAVYVDQKLQDEISKISKALDEEFYFD</sequence>
<feature type="compositionally biased region" description="Low complexity" evidence="1">
    <location>
        <begin position="434"/>
        <end position="453"/>
    </location>
</feature>
<evidence type="ECO:0000256" key="1">
    <source>
        <dbReference type="SAM" id="MobiDB-lite"/>
    </source>
</evidence>
<feature type="compositionally biased region" description="Polar residues" evidence="1">
    <location>
        <begin position="189"/>
        <end position="206"/>
    </location>
</feature>